<dbReference type="RefSeq" id="XP_024730086.1">
    <property type="nucleotide sequence ID" value="XM_024883885.1"/>
</dbReference>
<feature type="compositionally biased region" description="Acidic residues" evidence="1">
    <location>
        <begin position="62"/>
        <end position="71"/>
    </location>
</feature>
<evidence type="ECO:0000313" key="3">
    <source>
        <dbReference type="Proteomes" id="UP000235371"/>
    </source>
</evidence>
<organism evidence="2 3">
    <name type="scientific">Hyaloscypha bicolor E</name>
    <dbReference type="NCBI Taxonomy" id="1095630"/>
    <lineage>
        <taxon>Eukaryota</taxon>
        <taxon>Fungi</taxon>
        <taxon>Dikarya</taxon>
        <taxon>Ascomycota</taxon>
        <taxon>Pezizomycotina</taxon>
        <taxon>Leotiomycetes</taxon>
        <taxon>Helotiales</taxon>
        <taxon>Hyaloscyphaceae</taxon>
        <taxon>Hyaloscypha</taxon>
        <taxon>Hyaloscypha bicolor</taxon>
    </lineage>
</organism>
<evidence type="ECO:0000256" key="1">
    <source>
        <dbReference type="SAM" id="MobiDB-lite"/>
    </source>
</evidence>
<sequence>METSGDAAPLGTLNDRKYKIDGRLEDHGRRLTDIETKTTDERGKGKEKEIVDQEEKGKEEENFPENEDDGNSESWNKKHGITILPYKPSTLLPKALTKNAIHEYRSWRRDIPPHEWPSEDIITKRLHNYWAVPSDGRVGLGFIKEVIGRADDWEERVKEVEQFVADLAKIGAEFHIVDDGLNYTRCHFQLPSRAEDPQTLIRKVECEGLVSAMIERLVASVESVGARPRWVNSIAPWRRTIVLTESPESLALGVCFSEPPYGSLIGFNKWLSRQPRSLPYPQIFSNHTSISGPEKMHFSLPFFEILPSNSSTSLHARTSQPVVEDKDTDHWRFGKLYGDKYGRFLRYGAFNVWIALCLFLRRC</sequence>
<reference evidence="2 3" key="1">
    <citation type="submission" date="2016-04" db="EMBL/GenBank/DDBJ databases">
        <title>A degradative enzymes factory behind the ericoid mycorrhizal symbiosis.</title>
        <authorList>
            <consortium name="DOE Joint Genome Institute"/>
            <person name="Martino E."/>
            <person name="Morin E."/>
            <person name="Grelet G."/>
            <person name="Kuo A."/>
            <person name="Kohler A."/>
            <person name="Daghino S."/>
            <person name="Barry K."/>
            <person name="Choi C."/>
            <person name="Cichocki N."/>
            <person name="Clum A."/>
            <person name="Copeland A."/>
            <person name="Hainaut M."/>
            <person name="Haridas S."/>
            <person name="Labutti K."/>
            <person name="Lindquist E."/>
            <person name="Lipzen A."/>
            <person name="Khouja H.-R."/>
            <person name="Murat C."/>
            <person name="Ohm R."/>
            <person name="Olson A."/>
            <person name="Spatafora J."/>
            <person name="Veneault-Fourrey C."/>
            <person name="Henrissat B."/>
            <person name="Grigoriev I."/>
            <person name="Martin F."/>
            <person name="Perotto S."/>
        </authorList>
    </citation>
    <scope>NUCLEOTIDE SEQUENCE [LARGE SCALE GENOMIC DNA]</scope>
    <source>
        <strain evidence="2 3">E</strain>
    </source>
</reference>
<dbReference type="Proteomes" id="UP000235371">
    <property type="component" value="Unassembled WGS sequence"/>
</dbReference>
<dbReference type="EMBL" id="KZ613892">
    <property type="protein sequence ID" value="PMD53182.1"/>
    <property type="molecule type" value="Genomic_DNA"/>
</dbReference>
<evidence type="ECO:0000313" key="2">
    <source>
        <dbReference type="EMBL" id="PMD53182.1"/>
    </source>
</evidence>
<dbReference type="GeneID" id="36591962"/>
<keyword evidence="3" id="KW-1185">Reference proteome</keyword>
<accession>A0A2J6SQX8</accession>
<feature type="region of interest" description="Disordered" evidence="1">
    <location>
        <begin position="1"/>
        <end position="75"/>
    </location>
</feature>
<name>A0A2J6SQX8_9HELO</name>
<feature type="compositionally biased region" description="Basic and acidic residues" evidence="1">
    <location>
        <begin position="14"/>
        <end position="61"/>
    </location>
</feature>
<proteinExistence type="predicted"/>
<dbReference type="InParanoid" id="A0A2J6SQX8"/>
<dbReference type="AlphaFoldDB" id="A0A2J6SQX8"/>
<protein>
    <submittedName>
        <fullName evidence="2">Uncharacterized protein</fullName>
    </submittedName>
</protein>
<gene>
    <name evidence="2" type="ORF">K444DRAFT_635586</name>
</gene>